<gene>
    <name evidence="2" type="ORF">SCF082_LOCUS45359</name>
</gene>
<dbReference type="GO" id="GO:0032259">
    <property type="term" value="P:methylation"/>
    <property type="evidence" value="ECO:0007669"/>
    <property type="project" value="UniProtKB-KW"/>
</dbReference>
<evidence type="ECO:0000313" key="3">
    <source>
        <dbReference type="Proteomes" id="UP001642464"/>
    </source>
</evidence>
<accession>A0ABP0R7R9</accession>
<name>A0ABP0R7R9_9DINO</name>
<proteinExistence type="predicted"/>
<feature type="domain" description="DUF7869" evidence="1">
    <location>
        <begin position="390"/>
        <end position="500"/>
    </location>
</feature>
<dbReference type="InterPro" id="IPR057191">
    <property type="entry name" value="DUF7869"/>
</dbReference>
<keyword evidence="2" id="KW-0489">Methyltransferase</keyword>
<keyword evidence="3" id="KW-1185">Reference proteome</keyword>
<dbReference type="PANTHER" id="PTHR33153:SF3">
    <property type="entry name" value="TRAFFICKING PROTEIN PARTICLE COMPLEX SUBUNIT 11 DOMAIN-CONTAINING PROTEIN"/>
    <property type="match status" value="1"/>
</dbReference>
<organism evidence="2 3">
    <name type="scientific">Durusdinium trenchii</name>
    <dbReference type="NCBI Taxonomy" id="1381693"/>
    <lineage>
        <taxon>Eukaryota</taxon>
        <taxon>Sar</taxon>
        <taxon>Alveolata</taxon>
        <taxon>Dinophyceae</taxon>
        <taxon>Suessiales</taxon>
        <taxon>Symbiodiniaceae</taxon>
        <taxon>Durusdinium</taxon>
    </lineage>
</organism>
<dbReference type="Proteomes" id="UP001642464">
    <property type="component" value="Unassembled WGS sequence"/>
</dbReference>
<dbReference type="EMBL" id="CAXAMM010040985">
    <property type="protein sequence ID" value="CAK9096631.1"/>
    <property type="molecule type" value="Genomic_DNA"/>
</dbReference>
<dbReference type="GO" id="GO:0008168">
    <property type="term" value="F:methyltransferase activity"/>
    <property type="evidence" value="ECO:0007669"/>
    <property type="project" value="UniProtKB-KW"/>
</dbReference>
<evidence type="ECO:0000313" key="2">
    <source>
        <dbReference type="EMBL" id="CAK9096631.1"/>
    </source>
</evidence>
<reference evidence="2 3" key="1">
    <citation type="submission" date="2024-02" db="EMBL/GenBank/DDBJ databases">
        <authorList>
            <person name="Chen Y."/>
            <person name="Shah S."/>
            <person name="Dougan E. K."/>
            <person name="Thang M."/>
            <person name="Chan C."/>
        </authorList>
    </citation>
    <scope>NUCLEOTIDE SEQUENCE [LARGE SCALE GENOMIC DNA]</scope>
</reference>
<protein>
    <submittedName>
        <fullName evidence="2">Modification methylase ScrFIA</fullName>
    </submittedName>
</protein>
<dbReference type="PANTHER" id="PTHR33153">
    <property type="entry name" value="MYND-TYPE DOMAIN-CONTAINING PROTEIN"/>
    <property type="match status" value="1"/>
</dbReference>
<dbReference type="Pfam" id="PF25273">
    <property type="entry name" value="DUF7869"/>
    <property type="match status" value="1"/>
</dbReference>
<comment type="caution">
    <text evidence="2">The sequence shown here is derived from an EMBL/GenBank/DDBJ whole genome shotgun (WGS) entry which is preliminary data.</text>
</comment>
<evidence type="ECO:0000259" key="1">
    <source>
        <dbReference type="Pfam" id="PF25273"/>
    </source>
</evidence>
<keyword evidence="2" id="KW-0808">Transferase</keyword>
<sequence>MPNGLPPDIDCLSDDEARPISSEVVAADAASLPDKAAKHARKRKVKQDSAQQRVDEVEAVFKRLRQVVFTNCKCKDSSCRDPWRNDHGKLHALFQSRLRLRDLPKHESDTEVVQLIQCQLLVLLFFYECYVHVALVLANGWRETSVAKVYHLLQRSGSRERYSLEIDGHPVCQRSLLRPDSARPHIVEWLQKMYNTAAEPLPEAPTMMVEETFLKNPKIKLRGKKPRHRRRQGFLPQDLKGRKLKFLPPNTINGYCELCSLELGRRVNRRQFCLVWEETFPHLLIRNKSQHGKCGQCVRHRLVLKRLAKKPIARRAQMEYFRGHLQTQYKDRCRYWKNRSESIQGPLPDGSARLTLIIDSVDHSKFMLPRSLATQAKCFSNFIRPTLSTTAIICHGYGLFVYISEPNVVHDSSWSCDLLCHALSTVVSQFSLDLRKFHVEVHGDNSSKELKNNSCLRLLAGLTAAHRIRSGAVSTLMAGHSHEDIDATFSVLCAWIQRQQELHDAEDYVRSVADWLRSPGLRPNEAFKKVYKVNGSRNWRSHLHLLFENAQLRGIGGPGAPHHFLFQRRSDAGEAD</sequence>